<dbReference type="PANTHER" id="PTHR30349">
    <property type="entry name" value="PHAGE INTEGRASE-RELATED"/>
    <property type="match status" value="1"/>
</dbReference>
<dbReference type="InterPro" id="IPR002104">
    <property type="entry name" value="Integrase_catalytic"/>
</dbReference>
<evidence type="ECO:0000313" key="10">
    <source>
        <dbReference type="EMBL" id="TEB08646.1"/>
    </source>
</evidence>
<comment type="function">
    <text evidence="1">Site-specific tyrosine recombinase, which acts by catalyzing the cutting and rejoining of the recombining DNA molecules.</text>
</comment>
<dbReference type="InterPro" id="IPR004107">
    <property type="entry name" value="Integrase_SAM-like_N"/>
</dbReference>
<feature type="compositionally biased region" description="Basic residues" evidence="7">
    <location>
        <begin position="10"/>
        <end position="19"/>
    </location>
</feature>
<feature type="region of interest" description="Disordered" evidence="7">
    <location>
        <begin position="1"/>
        <end position="34"/>
    </location>
</feature>
<dbReference type="GO" id="GO:0006310">
    <property type="term" value="P:DNA recombination"/>
    <property type="evidence" value="ECO:0007669"/>
    <property type="project" value="UniProtKB-KW"/>
</dbReference>
<keyword evidence="3" id="KW-0229">DNA integration</keyword>
<dbReference type="InterPro" id="IPR011010">
    <property type="entry name" value="DNA_brk_join_enz"/>
</dbReference>
<evidence type="ECO:0000313" key="11">
    <source>
        <dbReference type="Proteomes" id="UP000298324"/>
    </source>
</evidence>
<proteinExistence type="inferred from homology"/>
<reference evidence="10 11" key="1">
    <citation type="journal article" date="2018" name="Environ. Microbiol.">
        <title>Novel energy conservation strategies and behaviour of Pelotomaculum schinkii driving syntrophic propionate catabolism.</title>
        <authorList>
            <person name="Hidalgo-Ahumada C.A.P."/>
            <person name="Nobu M.K."/>
            <person name="Narihiro T."/>
            <person name="Tamaki H."/>
            <person name="Liu W.T."/>
            <person name="Kamagata Y."/>
            <person name="Stams A.J.M."/>
            <person name="Imachi H."/>
            <person name="Sousa D.Z."/>
        </authorList>
    </citation>
    <scope>NUCLEOTIDE SEQUENCE [LARGE SCALE GENOMIC DNA]</scope>
    <source>
        <strain evidence="10 11">HH</strain>
    </source>
</reference>
<dbReference type="Gene3D" id="1.10.443.10">
    <property type="entry name" value="Intergrase catalytic core"/>
    <property type="match status" value="1"/>
</dbReference>
<protein>
    <submittedName>
        <fullName evidence="10">Transposase</fullName>
    </submittedName>
</protein>
<dbReference type="PANTHER" id="PTHR30349:SF41">
    <property type="entry name" value="INTEGRASE_RECOMBINASE PROTEIN MJ0367-RELATED"/>
    <property type="match status" value="1"/>
</dbReference>
<evidence type="ECO:0000259" key="9">
    <source>
        <dbReference type="PROSITE" id="PS51900"/>
    </source>
</evidence>
<evidence type="ECO:0000256" key="7">
    <source>
        <dbReference type="SAM" id="MobiDB-lite"/>
    </source>
</evidence>
<dbReference type="Proteomes" id="UP000298324">
    <property type="component" value="Unassembled WGS sequence"/>
</dbReference>
<accession>A0A4Y7RIK4</accession>
<dbReference type="Pfam" id="PF14659">
    <property type="entry name" value="Phage_int_SAM_3"/>
    <property type="match status" value="1"/>
</dbReference>
<evidence type="ECO:0000256" key="6">
    <source>
        <dbReference type="PROSITE-ProRule" id="PRU01248"/>
    </source>
</evidence>
<dbReference type="RefSeq" id="WP_190240157.1">
    <property type="nucleotide sequence ID" value="NZ_QFGA01000001.1"/>
</dbReference>
<dbReference type="InterPro" id="IPR050090">
    <property type="entry name" value="Tyrosine_recombinase_XerCD"/>
</dbReference>
<dbReference type="InterPro" id="IPR010998">
    <property type="entry name" value="Integrase_recombinase_N"/>
</dbReference>
<dbReference type="InterPro" id="IPR013762">
    <property type="entry name" value="Integrase-like_cat_sf"/>
</dbReference>
<dbReference type="CDD" id="cd01189">
    <property type="entry name" value="INT_ICEBs1_C_like"/>
    <property type="match status" value="1"/>
</dbReference>
<evidence type="ECO:0000256" key="5">
    <source>
        <dbReference type="ARBA" id="ARBA00023172"/>
    </source>
</evidence>
<keyword evidence="5" id="KW-0233">DNA recombination</keyword>
<evidence type="ECO:0000259" key="8">
    <source>
        <dbReference type="PROSITE" id="PS51898"/>
    </source>
</evidence>
<dbReference type="AlphaFoldDB" id="A0A4Y7RIK4"/>
<dbReference type="Pfam" id="PF00589">
    <property type="entry name" value="Phage_integrase"/>
    <property type="match status" value="1"/>
</dbReference>
<dbReference type="Gene3D" id="1.10.150.130">
    <property type="match status" value="1"/>
</dbReference>
<keyword evidence="4 6" id="KW-0238">DNA-binding</keyword>
<dbReference type="GO" id="GO:0003677">
    <property type="term" value="F:DNA binding"/>
    <property type="evidence" value="ECO:0007669"/>
    <property type="project" value="UniProtKB-UniRule"/>
</dbReference>
<evidence type="ECO:0000256" key="4">
    <source>
        <dbReference type="ARBA" id="ARBA00023125"/>
    </source>
</evidence>
<evidence type="ECO:0000256" key="3">
    <source>
        <dbReference type="ARBA" id="ARBA00022908"/>
    </source>
</evidence>
<feature type="domain" description="Tyr recombinase" evidence="8">
    <location>
        <begin position="193"/>
        <end position="400"/>
    </location>
</feature>
<sequence length="417" mass="47039">MVKKSDQQKDKKKKAHKRGHGEGTIYQRPDGRWTAQATIGRDSEGKPKRVTYYGKTRPEVLEKLDKARAELKAGTFVANTKMSVSQWIATWLETYAKPRVRLSTFESYQALLTQHVTPVIGGIYLKDLRPEHLQKLVNQKLEYGRINKKGGLSARTVRYILALIGQVLKQALKEGLVNRNVADSVSKPKRKQHEIVPLTIDQTNSFLNAARDSRHFPAFLLEWATGLRRGELLGLRWKDVDLKKGAISVRQSLIRTKSQGLTFTEPKTKKSRRTIPIPQEALTELKAHKARQNQEKLLLGGETIDGVYVPNYKDNDLVFCRGDGLPMDPRGFTKAFDLILSKAGLPKVAFHDMRHGHATMLLLLGEHPKVVQERLGHSTITMTLDTYSHILPGLQEKASSKLSTVLDIKEKPSHQEG</sequence>
<evidence type="ECO:0000256" key="2">
    <source>
        <dbReference type="ARBA" id="ARBA00008857"/>
    </source>
</evidence>
<name>A0A4Y7RIK4_9FIRM</name>
<comment type="caution">
    <text evidence="10">The sequence shown here is derived from an EMBL/GenBank/DDBJ whole genome shotgun (WGS) entry which is preliminary data.</text>
</comment>
<dbReference type="InterPro" id="IPR044068">
    <property type="entry name" value="CB"/>
</dbReference>
<gene>
    <name evidence="10" type="primary">int-Tn_2</name>
    <name evidence="10" type="ORF">Psch_02212</name>
</gene>
<evidence type="ECO:0000256" key="1">
    <source>
        <dbReference type="ARBA" id="ARBA00003283"/>
    </source>
</evidence>
<feature type="domain" description="Core-binding (CB)" evidence="9">
    <location>
        <begin position="82"/>
        <end position="172"/>
    </location>
</feature>
<comment type="similarity">
    <text evidence="2">Belongs to the 'phage' integrase family.</text>
</comment>
<dbReference type="PROSITE" id="PS51898">
    <property type="entry name" value="TYR_RECOMBINASE"/>
    <property type="match status" value="1"/>
</dbReference>
<dbReference type="PROSITE" id="PS51900">
    <property type="entry name" value="CB"/>
    <property type="match status" value="1"/>
</dbReference>
<dbReference type="GO" id="GO:0015074">
    <property type="term" value="P:DNA integration"/>
    <property type="evidence" value="ECO:0007669"/>
    <property type="project" value="UniProtKB-KW"/>
</dbReference>
<keyword evidence="11" id="KW-1185">Reference proteome</keyword>
<dbReference type="EMBL" id="QFGA01000001">
    <property type="protein sequence ID" value="TEB08646.1"/>
    <property type="molecule type" value="Genomic_DNA"/>
</dbReference>
<dbReference type="SUPFAM" id="SSF56349">
    <property type="entry name" value="DNA breaking-rejoining enzymes"/>
    <property type="match status" value="1"/>
</dbReference>
<organism evidence="10 11">
    <name type="scientific">Pelotomaculum schinkii</name>
    <dbReference type="NCBI Taxonomy" id="78350"/>
    <lineage>
        <taxon>Bacteria</taxon>
        <taxon>Bacillati</taxon>
        <taxon>Bacillota</taxon>
        <taxon>Clostridia</taxon>
        <taxon>Eubacteriales</taxon>
        <taxon>Desulfotomaculaceae</taxon>
        <taxon>Pelotomaculum</taxon>
    </lineage>
</organism>